<dbReference type="InterPro" id="IPR036864">
    <property type="entry name" value="Zn2-C6_fun-type_DNA-bd_sf"/>
</dbReference>
<dbReference type="EMBL" id="JBFXLT010000017">
    <property type="protein sequence ID" value="KAL2817643.1"/>
    <property type="molecule type" value="Genomic_DNA"/>
</dbReference>
<evidence type="ECO:0000313" key="8">
    <source>
        <dbReference type="EMBL" id="KAL2817643.1"/>
    </source>
</evidence>
<dbReference type="CDD" id="cd00067">
    <property type="entry name" value="GAL4"/>
    <property type="match status" value="1"/>
</dbReference>
<keyword evidence="3" id="KW-0238">DNA-binding</keyword>
<dbReference type="InterPro" id="IPR050797">
    <property type="entry name" value="Carb_Metab_Trans_Reg"/>
</dbReference>
<gene>
    <name evidence="8" type="ORF">BJX63DRAFT_385580</name>
</gene>
<evidence type="ECO:0000256" key="5">
    <source>
        <dbReference type="ARBA" id="ARBA00023242"/>
    </source>
</evidence>
<dbReference type="SUPFAM" id="SSF57701">
    <property type="entry name" value="Zn2/Cys6 DNA-binding domain"/>
    <property type="match status" value="1"/>
</dbReference>
<proteinExistence type="predicted"/>
<dbReference type="CDD" id="cd12148">
    <property type="entry name" value="fungal_TF_MHR"/>
    <property type="match status" value="1"/>
</dbReference>
<dbReference type="Gene3D" id="4.10.240.10">
    <property type="entry name" value="Zn(2)-C6 fungal-type DNA-binding domain"/>
    <property type="match status" value="1"/>
</dbReference>
<dbReference type="PROSITE" id="PS50048">
    <property type="entry name" value="ZN2_CY6_FUNGAL_2"/>
    <property type="match status" value="1"/>
</dbReference>
<dbReference type="PANTHER" id="PTHR31668">
    <property type="entry name" value="GLUCOSE TRANSPORT TRANSCRIPTION REGULATOR RGT1-RELATED-RELATED"/>
    <property type="match status" value="1"/>
</dbReference>
<reference evidence="8 9" key="1">
    <citation type="submission" date="2024-07" db="EMBL/GenBank/DDBJ databases">
        <title>Section-level genome sequencing and comparative genomics of Aspergillus sections Usti and Cavernicolus.</title>
        <authorList>
            <consortium name="Lawrence Berkeley National Laboratory"/>
            <person name="Nybo J.L."/>
            <person name="Vesth T.C."/>
            <person name="Theobald S."/>
            <person name="Frisvad J.C."/>
            <person name="Larsen T.O."/>
            <person name="Kjaerboelling I."/>
            <person name="Rothschild-Mancinelli K."/>
            <person name="Lyhne E.K."/>
            <person name="Kogle M.E."/>
            <person name="Barry K."/>
            <person name="Clum A."/>
            <person name="Na H."/>
            <person name="Ledsgaard L."/>
            <person name="Lin J."/>
            <person name="Lipzen A."/>
            <person name="Kuo A."/>
            <person name="Riley R."/>
            <person name="Mondo S."/>
            <person name="Labutti K."/>
            <person name="Haridas S."/>
            <person name="Pangalinan J."/>
            <person name="Salamov A.A."/>
            <person name="Simmons B.A."/>
            <person name="Magnuson J.K."/>
            <person name="Chen J."/>
            <person name="Drula E."/>
            <person name="Henrissat B."/>
            <person name="Wiebenga A."/>
            <person name="Lubbers R.J."/>
            <person name="Gomes A.C."/>
            <person name="Makela M.R."/>
            <person name="Stajich J."/>
            <person name="Grigoriev I.V."/>
            <person name="Mortensen U.H."/>
            <person name="De Vries R.P."/>
            <person name="Baker S.E."/>
            <person name="Andersen M.R."/>
        </authorList>
    </citation>
    <scope>NUCLEOTIDE SEQUENCE [LARGE SCALE GENOMIC DNA]</scope>
    <source>
        <strain evidence="8 9">CBS 588.65</strain>
    </source>
</reference>
<evidence type="ECO:0000256" key="2">
    <source>
        <dbReference type="ARBA" id="ARBA00023015"/>
    </source>
</evidence>
<feature type="region of interest" description="Disordered" evidence="6">
    <location>
        <begin position="80"/>
        <end position="137"/>
    </location>
</feature>
<accession>A0ABR4HQ81</accession>
<sequence length="648" mass="71989">METTRGHTVTPRHPRKFKISSIFGQARQPRSRKNRPCDTCRRRKTACVINVEPPCVFCRSRGLPCQSVTSPSIPATPVAQQFETPESVQSSSFEDGSLSPSHEEAPGAILHHGLVHPISGGQSEAPSPSRTPARAETIQSLEDTPDQTAHSMGVASEQDPHFLALFGSVLLSEQDEIDAKYLQVHPGGTDPGDHPVHFLLLQDEFPAHTNRAMQEASDAIEALVWPHGPALVRLYFRHVHPAFPVVSKGGVLQQYHDAKEKLPASLRGAIYALACAFWGRNENLPTLCPFEQYQLTNHAHTSLRSELEAPNLYKLQACLLLMHIIPPEIDSVESPSIWMLAAQATACAQMIGLHQDPSGWRIPSWEKKARKKLWWAVYITDCWSSVCHGNPPHIGAGSFSTRRPDMEDVRFDEDVAVDLHYLIDRRDTVFHVGDGARFLEMVQIACDMRLILDNSCQVGTMAQSRGALLGVYKGLKEWRSLVPSCLITTPFGNSGSLHLSYYATQTLLFRGIMSPAARAAKPKPDSNFMEWLPIALREFEAFTAFMTTLTEEDLAGFWIRHSRSQLILCGNFLIYLFLLATEPRDIEAAYRLLESFHNSLQRLGGTPNVAARLLLRPTMLRINSFFAQATELITHARTIVGGSPGMSA</sequence>
<keyword evidence="1" id="KW-0479">Metal-binding</keyword>
<name>A0ABR4HQ81_9EURO</name>
<evidence type="ECO:0000256" key="3">
    <source>
        <dbReference type="ARBA" id="ARBA00023125"/>
    </source>
</evidence>
<evidence type="ECO:0000313" key="9">
    <source>
        <dbReference type="Proteomes" id="UP001610334"/>
    </source>
</evidence>
<dbReference type="PROSITE" id="PS00463">
    <property type="entry name" value="ZN2_CY6_FUNGAL_1"/>
    <property type="match status" value="1"/>
</dbReference>
<dbReference type="PANTHER" id="PTHR31668:SF23">
    <property type="entry name" value="ZN(II)2CYS6 TRANSCRIPTION FACTOR (EUROFUNG)"/>
    <property type="match status" value="1"/>
</dbReference>
<evidence type="ECO:0000256" key="6">
    <source>
        <dbReference type="SAM" id="MobiDB-lite"/>
    </source>
</evidence>
<dbReference type="InterPro" id="IPR007219">
    <property type="entry name" value="XnlR_reg_dom"/>
</dbReference>
<evidence type="ECO:0000256" key="4">
    <source>
        <dbReference type="ARBA" id="ARBA00023163"/>
    </source>
</evidence>
<comment type="caution">
    <text evidence="8">The sequence shown here is derived from an EMBL/GenBank/DDBJ whole genome shotgun (WGS) entry which is preliminary data.</text>
</comment>
<evidence type="ECO:0000256" key="1">
    <source>
        <dbReference type="ARBA" id="ARBA00022723"/>
    </source>
</evidence>
<evidence type="ECO:0000259" key="7">
    <source>
        <dbReference type="PROSITE" id="PS50048"/>
    </source>
</evidence>
<keyword evidence="4" id="KW-0804">Transcription</keyword>
<feature type="domain" description="Zn(2)-C6 fungal-type" evidence="7">
    <location>
        <begin position="36"/>
        <end position="65"/>
    </location>
</feature>
<dbReference type="SMART" id="SM00906">
    <property type="entry name" value="Fungal_trans"/>
    <property type="match status" value="1"/>
</dbReference>
<keyword evidence="9" id="KW-1185">Reference proteome</keyword>
<feature type="compositionally biased region" description="Polar residues" evidence="6">
    <location>
        <begin position="120"/>
        <end position="130"/>
    </location>
</feature>
<keyword evidence="5" id="KW-0539">Nucleus</keyword>
<dbReference type="InterPro" id="IPR001138">
    <property type="entry name" value="Zn2Cys6_DnaBD"/>
</dbReference>
<dbReference type="Pfam" id="PF04082">
    <property type="entry name" value="Fungal_trans"/>
    <property type="match status" value="1"/>
</dbReference>
<protein>
    <submittedName>
        <fullName evidence="8">Fungal-specific transcription factor domain-containing protein</fullName>
    </submittedName>
</protein>
<dbReference type="Proteomes" id="UP001610334">
    <property type="component" value="Unassembled WGS sequence"/>
</dbReference>
<keyword evidence="2" id="KW-0805">Transcription regulation</keyword>
<feature type="compositionally biased region" description="Polar residues" evidence="6">
    <location>
        <begin position="80"/>
        <end position="100"/>
    </location>
</feature>
<organism evidence="8 9">
    <name type="scientific">Aspergillus granulosus</name>
    <dbReference type="NCBI Taxonomy" id="176169"/>
    <lineage>
        <taxon>Eukaryota</taxon>
        <taxon>Fungi</taxon>
        <taxon>Dikarya</taxon>
        <taxon>Ascomycota</taxon>
        <taxon>Pezizomycotina</taxon>
        <taxon>Eurotiomycetes</taxon>
        <taxon>Eurotiomycetidae</taxon>
        <taxon>Eurotiales</taxon>
        <taxon>Aspergillaceae</taxon>
        <taxon>Aspergillus</taxon>
        <taxon>Aspergillus subgen. Nidulantes</taxon>
    </lineage>
</organism>